<dbReference type="GO" id="GO:0019563">
    <property type="term" value="P:glycerol catabolic process"/>
    <property type="evidence" value="ECO:0007669"/>
    <property type="project" value="TreeGrafter"/>
</dbReference>
<dbReference type="InterPro" id="IPR020861">
    <property type="entry name" value="Triosephosphate_isomerase_AS"/>
</dbReference>
<proteinExistence type="inferred from homology"/>
<dbReference type="GO" id="GO:0046166">
    <property type="term" value="P:glyceraldehyde-3-phosphate biosynthetic process"/>
    <property type="evidence" value="ECO:0007669"/>
    <property type="project" value="TreeGrafter"/>
</dbReference>
<evidence type="ECO:0000256" key="6">
    <source>
        <dbReference type="ARBA" id="ARBA00023152"/>
    </source>
</evidence>
<feature type="binding site" evidence="8">
    <location>
        <position position="215"/>
    </location>
    <ligand>
        <name>substrate</name>
    </ligand>
</feature>
<dbReference type="Proteomes" id="UP000243022">
    <property type="component" value="Unassembled WGS sequence"/>
</dbReference>
<sequence length="256" mass="27302">MWVIANWKMNGNRALCEQLAEALRSRQDDLRSVHIAVCPPAVLLPQWQQVAGYDDIVLGAQDVNEHGSGAHTGEHSLQLLNETGVSLSLIGHSERRSYYGDSPRVAAKLAVVLNQSAPAMTAVLCVGESAAERSAETTFAVIEAQLTEALRELPLATAEQWASRLIIAYEPVWAIGTGVTASPEQAQEVHQFIRSWLTAKLQATGTKIPLLYGGSVNAENASALFAEADIDGGLIGGASLDPQAFVDICTAATRSE</sequence>
<dbReference type="PROSITE" id="PS51440">
    <property type="entry name" value="TIM_2"/>
    <property type="match status" value="1"/>
</dbReference>
<dbReference type="EC" id="5.3.1.1" evidence="8 9"/>
<dbReference type="FunFam" id="3.20.20.70:FF:000016">
    <property type="entry name" value="Triosephosphate isomerase"/>
    <property type="match status" value="1"/>
</dbReference>
<dbReference type="AlphaFoldDB" id="A0A2T4CUI6"/>
<accession>A0A2T4CUI6</accession>
<comment type="pathway">
    <text evidence="2">Carbohydrate metabolism; erythritol degradation.</text>
</comment>
<dbReference type="PANTHER" id="PTHR21139">
    <property type="entry name" value="TRIOSEPHOSPHATE ISOMERASE"/>
    <property type="match status" value="1"/>
</dbReference>
<comment type="subunit">
    <text evidence="8 9">Homodimer.</text>
</comment>
<comment type="function">
    <text evidence="8">Involved in the gluconeogenesis. Catalyzes stereospecifically the conversion of dihydroxyacetone phosphate (DHAP) to D-glyceraldehyde-3-phosphate (G3P).</text>
</comment>
<comment type="subcellular location">
    <subcellularLocation>
        <location evidence="8 9">Cytoplasm</location>
    </subcellularLocation>
</comment>
<dbReference type="GO" id="GO:0006094">
    <property type="term" value="P:gluconeogenesis"/>
    <property type="evidence" value="ECO:0007669"/>
    <property type="project" value="UniProtKB-UniRule"/>
</dbReference>
<gene>
    <name evidence="8" type="primary">tpiA</name>
    <name evidence="10" type="ORF">C9986_00225</name>
</gene>
<evidence type="ECO:0000256" key="3">
    <source>
        <dbReference type="ARBA" id="ARBA00007422"/>
    </source>
</evidence>
<evidence type="ECO:0000256" key="5">
    <source>
        <dbReference type="ARBA" id="ARBA00022490"/>
    </source>
</evidence>
<evidence type="ECO:0000256" key="9">
    <source>
        <dbReference type="RuleBase" id="RU363013"/>
    </source>
</evidence>
<dbReference type="InterPro" id="IPR000652">
    <property type="entry name" value="Triosephosphate_isomerase"/>
</dbReference>
<evidence type="ECO:0000256" key="4">
    <source>
        <dbReference type="ARBA" id="ARBA00022432"/>
    </source>
</evidence>
<dbReference type="CDD" id="cd00311">
    <property type="entry name" value="TIM"/>
    <property type="match status" value="1"/>
</dbReference>
<comment type="pathway">
    <text evidence="8 9">Carbohydrate biosynthesis; gluconeogenesis.</text>
</comment>
<comment type="caution">
    <text evidence="10">The sequence shown here is derived from an EMBL/GenBank/DDBJ whole genome shotgun (WGS) entry which is preliminary data.</text>
</comment>
<dbReference type="InterPro" id="IPR022896">
    <property type="entry name" value="TrioseP_Isoase_bac/euk"/>
</dbReference>
<dbReference type="GO" id="GO:0005829">
    <property type="term" value="C:cytosol"/>
    <property type="evidence" value="ECO:0007669"/>
    <property type="project" value="TreeGrafter"/>
</dbReference>
<evidence type="ECO:0000256" key="8">
    <source>
        <dbReference type="HAMAP-Rule" id="MF_00147"/>
    </source>
</evidence>
<name>A0A2T4CUI6_9GAMM</name>
<keyword evidence="4 8" id="KW-0312">Gluconeogenesis</keyword>
<dbReference type="InterPro" id="IPR035990">
    <property type="entry name" value="TIM_sf"/>
</dbReference>
<keyword evidence="5 8" id="KW-0963">Cytoplasm</keyword>
<dbReference type="UniPathway" id="UPA00138"/>
<reference evidence="10 11" key="1">
    <citation type="submission" date="2018-03" db="EMBL/GenBank/DDBJ databases">
        <title>Cross-interface Injection: A General Nanoliter Liquid Handling Method Applied to Single Cells Genome Amplification Automated Nanoliter Liquid Handling Applied to Single Cell Multiple Displacement Amplification.</title>
        <authorList>
            <person name="Yun J."/>
            <person name="Xu P."/>
            <person name="Xu J."/>
            <person name="Dai X."/>
            <person name="Wang Y."/>
            <person name="Zheng X."/>
            <person name="Cao C."/>
            <person name="Yi Q."/>
            <person name="Zhu Y."/>
            <person name="Wang L."/>
            <person name="Dong Z."/>
            <person name="Huang Y."/>
            <person name="Huang L."/>
            <person name="Du W."/>
        </authorList>
    </citation>
    <scope>NUCLEOTIDE SEQUENCE [LARGE SCALE GENOMIC DNA]</scope>
    <source>
        <strain evidence="10 11">Z-E1-2</strain>
    </source>
</reference>
<organism evidence="10 11">
    <name type="scientific">Pseudidiomarina aestuarii</name>
    <dbReference type="NCBI Taxonomy" id="624146"/>
    <lineage>
        <taxon>Bacteria</taxon>
        <taxon>Pseudomonadati</taxon>
        <taxon>Pseudomonadota</taxon>
        <taxon>Gammaproteobacteria</taxon>
        <taxon>Alteromonadales</taxon>
        <taxon>Idiomarinaceae</taxon>
        <taxon>Pseudidiomarina</taxon>
    </lineage>
</organism>
<dbReference type="EMBL" id="PYVS01000002">
    <property type="protein sequence ID" value="PTB83286.1"/>
    <property type="molecule type" value="Genomic_DNA"/>
</dbReference>
<dbReference type="HAMAP" id="MF_00147_B">
    <property type="entry name" value="TIM_B"/>
    <property type="match status" value="1"/>
</dbReference>
<dbReference type="SUPFAM" id="SSF51351">
    <property type="entry name" value="Triosephosphate isomerase (TIM)"/>
    <property type="match status" value="1"/>
</dbReference>
<feature type="binding site" evidence="8">
    <location>
        <position position="176"/>
    </location>
    <ligand>
        <name>substrate</name>
    </ligand>
</feature>
<dbReference type="Gene3D" id="3.20.20.70">
    <property type="entry name" value="Aldolase class I"/>
    <property type="match status" value="1"/>
</dbReference>
<evidence type="ECO:0000313" key="11">
    <source>
        <dbReference type="Proteomes" id="UP000243022"/>
    </source>
</evidence>
<comment type="pathway">
    <text evidence="1 8 9">Carbohydrate degradation; glycolysis; D-glyceraldehyde 3-phosphate from glycerone phosphate: step 1/1.</text>
</comment>
<dbReference type="GO" id="GO:0006096">
    <property type="term" value="P:glycolytic process"/>
    <property type="evidence" value="ECO:0007669"/>
    <property type="project" value="UniProtKB-UniRule"/>
</dbReference>
<dbReference type="PANTHER" id="PTHR21139:SF42">
    <property type="entry name" value="TRIOSEPHOSPHATE ISOMERASE"/>
    <property type="match status" value="1"/>
</dbReference>
<keyword evidence="7 8" id="KW-0413">Isomerase</keyword>
<dbReference type="NCBIfam" id="TIGR00419">
    <property type="entry name" value="tim"/>
    <property type="match status" value="1"/>
</dbReference>
<dbReference type="PROSITE" id="PS00171">
    <property type="entry name" value="TIM_1"/>
    <property type="match status" value="1"/>
</dbReference>
<evidence type="ECO:0000256" key="1">
    <source>
        <dbReference type="ARBA" id="ARBA00004680"/>
    </source>
</evidence>
<feature type="binding site" evidence="8">
    <location>
        <begin position="236"/>
        <end position="237"/>
    </location>
    <ligand>
        <name>substrate</name>
    </ligand>
</feature>
<evidence type="ECO:0000313" key="10">
    <source>
        <dbReference type="EMBL" id="PTB83286.1"/>
    </source>
</evidence>
<comment type="catalytic activity">
    <reaction evidence="8 9">
        <text>D-glyceraldehyde 3-phosphate = dihydroxyacetone phosphate</text>
        <dbReference type="Rhea" id="RHEA:18585"/>
        <dbReference type="ChEBI" id="CHEBI:57642"/>
        <dbReference type="ChEBI" id="CHEBI:59776"/>
        <dbReference type="EC" id="5.3.1.1"/>
    </reaction>
</comment>
<dbReference type="Pfam" id="PF00121">
    <property type="entry name" value="TIM"/>
    <property type="match status" value="1"/>
</dbReference>
<protein>
    <recommendedName>
        <fullName evidence="8 9">Triosephosphate isomerase</fullName>
        <shortName evidence="8">TIM</shortName>
        <shortName evidence="8">TPI</shortName>
        <ecNumber evidence="8 9">5.3.1.1</ecNumber>
    </recommendedName>
    <alternativeName>
        <fullName evidence="8">Triose-phosphate isomerase</fullName>
    </alternativeName>
</protein>
<feature type="active site" description="Proton acceptor" evidence="8">
    <location>
        <position position="170"/>
    </location>
</feature>
<dbReference type="InterPro" id="IPR013785">
    <property type="entry name" value="Aldolase_TIM"/>
</dbReference>
<feature type="binding site" evidence="8">
    <location>
        <begin position="6"/>
        <end position="8"/>
    </location>
    <ligand>
        <name>substrate</name>
    </ligand>
</feature>
<feature type="active site" description="Electrophile" evidence="8">
    <location>
        <position position="92"/>
    </location>
</feature>
<comment type="similarity">
    <text evidence="3 8 9">Belongs to the triosephosphate isomerase family.</text>
</comment>
<evidence type="ECO:0000256" key="2">
    <source>
        <dbReference type="ARBA" id="ARBA00004939"/>
    </source>
</evidence>
<dbReference type="UniPathway" id="UPA00109">
    <property type="reaction ID" value="UER00189"/>
</dbReference>
<evidence type="ECO:0000256" key="7">
    <source>
        <dbReference type="ARBA" id="ARBA00023235"/>
    </source>
</evidence>
<keyword evidence="6 8" id="KW-0324">Glycolysis</keyword>
<dbReference type="GO" id="GO:0004807">
    <property type="term" value="F:triose-phosphate isomerase activity"/>
    <property type="evidence" value="ECO:0007669"/>
    <property type="project" value="UniProtKB-UniRule"/>
</dbReference>